<feature type="binding site" evidence="7">
    <location>
        <position position="248"/>
    </location>
    <ligand>
        <name>substrate</name>
    </ligand>
</feature>
<gene>
    <name evidence="10" type="primary">nagA_2</name>
    <name evidence="10" type="ORF">BN1051_01905</name>
</gene>
<dbReference type="GO" id="GO:0046872">
    <property type="term" value="F:metal ion binding"/>
    <property type="evidence" value="ECO:0007669"/>
    <property type="project" value="UniProtKB-KW"/>
</dbReference>
<organism evidence="10">
    <name type="scientific">Arthrobacter saudimassiliensis</name>
    <dbReference type="NCBI Taxonomy" id="1461584"/>
    <lineage>
        <taxon>Bacteria</taxon>
        <taxon>Bacillati</taxon>
        <taxon>Actinomycetota</taxon>
        <taxon>Actinomycetes</taxon>
        <taxon>Micrococcales</taxon>
        <taxon>Micrococcaceae</taxon>
        <taxon>Arthrobacter</taxon>
    </lineage>
</organism>
<feature type="binding site" evidence="7">
    <location>
        <position position="275"/>
    </location>
    <ligand>
        <name>substrate</name>
    </ligand>
</feature>
<dbReference type="AlphaFoldDB" id="A0A078MUQ5"/>
<dbReference type="InterPro" id="IPR032466">
    <property type="entry name" value="Metal_Hydrolase"/>
</dbReference>
<feature type="domain" description="Amidohydrolase-related" evidence="9">
    <location>
        <begin position="65"/>
        <end position="390"/>
    </location>
</feature>
<evidence type="ECO:0000256" key="6">
    <source>
        <dbReference type="PIRSR" id="PIRSR038994-1"/>
    </source>
</evidence>
<feature type="binding site" evidence="7">
    <location>
        <begin position="332"/>
        <end position="334"/>
    </location>
    <ligand>
        <name>substrate</name>
    </ligand>
</feature>
<accession>A0A078MUQ5</accession>
<evidence type="ECO:0000256" key="8">
    <source>
        <dbReference type="PIRSR" id="PIRSR038994-3"/>
    </source>
</evidence>
<dbReference type="PANTHER" id="PTHR11113">
    <property type="entry name" value="N-ACETYLGLUCOSAMINE-6-PHOSPHATE DEACETYLASE"/>
    <property type="match status" value="1"/>
</dbReference>
<protein>
    <submittedName>
        <fullName evidence="10">N-acetylglucosamine-6-phosphate deacetylase</fullName>
    </submittedName>
</protein>
<dbReference type="PANTHER" id="PTHR11113:SF14">
    <property type="entry name" value="N-ACETYLGLUCOSAMINE-6-PHOSPHATE DEACETYLASE"/>
    <property type="match status" value="1"/>
</dbReference>
<dbReference type="Gene3D" id="2.30.40.10">
    <property type="entry name" value="Urease, subunit C, domain 1"/>
    <property type="match status" value="1"/>
</dbReference>
<dbReference type="InterPro" id="IPR003764">
    <property type="entry name" value="GlcNAc_6-P_deAcase"/>
</dbReference>
<evidence type="ECO:0000313" key="10">
    <source>
        <dbReference type="EMBL" id="CEA08551.1"/>
    </source>
</evidence>
<dbReference type="SUPFAM" id="SSF51338">
    <property type="entry name" value="Composite domain of metallo-dependent hydrolases"/>
    <property type="match status" value="1"/>
</dbReference>
<feature type="active site" description="Proton donor/acceptor" evidence="6">
    <location>
        <position position="298"/>
    </location>
</feature>
<evidence type="ECO:0000256" key="2">
    <source>
        <dbReference type="ARBA" id="ARBA00022723"/>
    </source>
</evidence>
<dbReference type="InterPro" id="IPR006680">
    <property type="entry name" value="Amidohydro-rel"/>
</dbReference>
<feature type="binding site" evidence="7">
    <location>
        <begin position="240"/>
        <end position="241"/>
    </location>
    <ligand>
        <name>substrate</name>
    </ligand>
</feature>
<dbReference type="PIRSF" id="PIRSF038994">
    <property type="entry name" value="NagA"/>
    <property type="match status" value="1"/>
</dbReference>
<dbReference type="EMBL" id="LN483071">
    <property type="protein sequence ID" value="CEA08551.1"/>
    <property type="molecule type" value="Genomic_DNA"/>
</dbReference>
<evidence type="ECO:0000259" key="9">
    <source>
        <dbReference type="Pfam" id="PF01979"/>
    </source>
</evidence>
<dbReference type="GO" id="GO:0006046">
    <property type="term" value="P:N-acetylglucosamine catabolic process"/>
    <property type="evidence" value="ECO:0007669"/>
    <property type="project" value="TreeGrafter"/>
</dbReference>
<comment type="similarity">
    <text evidence="1 5">Belongs to the metallo-dependent hydrolases superfamily. NagA family.</text>
</comment>
<name>A0A078MUQ5_9MICC</name>
<evidence type="ECO:0000256" key="4">
    <source>
        <dbReference type="ARBA" id="ARBA00023277"/>
    </source>
</evidence>
<evidence type="ECO:0000256" key="7">
    <source>
        <dbReference type="PIRSR" id="PIRSR038994-2"/>
    </source>
</evidence>
<keyword evidence="4 5" id="KW-0119">Carbohydrate metabolism</keyword>
<keyword evidence="3 5" id="KW-0378">Hydrolase</keyword>
<feature type="binding site" evidence="8">
    <location>
        <position position="237"/>
    </location>
    <ligand>
        <name>Zn(2+)</name>
        <dbReference type="ChEBI" id="CHEBI:29105"/>
    </ligand>
</feature>
<dbReference type="Pfam" id="PF01979">
    <property type="entry name" value="Amidohydro_1"/>
    <property type="match status" value="1"/>
</dbReference>
<evidence type="ECO:0000256" key="1">
    <source>
        <dbReference type="ARBA" id="ARBA00010716"/>
    </source>
</evidence>
<dbReference type="GO" id="GO:0008448">
    <property type="term" value="F:N-acetylglucosamine-6-phosphate deacetylase activity"/>
    <property type="evidence" value="ECO:0007669"/>
    <property type="project" value="InterPro"/>
</dbReference>
<comment type="cofactor">
    <cofactor evidence="8">
        <name>a divalent metal cation</name>
        <dbReference type="ChEBI" id="CHEBI:60240"/>
    </cofactor>
    <text evidence="8">Binds 1 divalent metal cation per subunit.</text>
</comment>
<keyword evidence="2 8" id="KW-0479">Metal-binding</keyword>
<dbReference type="PATRIC" id="fig|1461584.3.peg.1881"/>
<reference evidence="10" key="1">
    <citation type="submission" date="2014-07" db="EMBL/GenBank/DDBJ databases">
        <authorList>
            <person name="Urmite Genomes Urmite Genomes"/>
        </authorList>
    </citation>
    <scope>NUCLEOTIDE SEQUENCE</scope>
    <source>
        <strain evidence="10">11W110_air</strain>
    </source>
</reference>
<dbReference type="InterPro" id="IPR011059">
    <property type="entry name" value="Metal-dep_hydrolase_composite"/>
</dbReference>
<dbReference type="Gene3D" id="3.20.20.140">
    <property type="entry name" value="Metal-dependent hydrolases"/>
    <property type="match status" value="1"/>
</dbReference>
<feature type="binding site" evidence="8">
    <location>
        <position position="205"/>
    </location>
    <ligand>
        <name>Zn(2+)</name>
        <dbReference type="ChEBI" id="CHEBI:29105"/>
    </ligand>
</feature>
<evidence type="ECO:0000256" key="3">
    <source>
        <dbReference type="ARBA" id="ARBA00022801"/>
    </source>
</evidence>
<dbReference type="SUPFAM" id="SSF51556">
    <property type="entry name" value="Metallo-dependent hydrolases"/>
    <property type="match status" value="1"/>
</dbReference>
<proteinExistence type="inferred from homology"/>
<feature type="binding site" evidence="8">
    <location>
        <position position="139"/>
    </location>
    <ligand>
        <name>Zn(2+)</name>
        <dbReference type="ChEBI" id="CHEBI:29105"/>
    </ligand>
</feature>
<feature type="binding site" evidence="7">
    <location>
        <position position="150"/>
    </location>
    <ligand>
        <name>substrate</name>
    </ligand>
</feature>
<sequence length="405" mass="39212">MSTTSVPSPGTAASGCAFGTVAAPGGVIDDGAVCWENGVVTFVGEASAAPASGGPAVPLPAGALLLPGLVDLHCHGAAGVDFSTASAAEARRAAAHLHRSGTTTFLASVVAGPPDRMAAAFRTLAPLAAEGLIAGLHAEGPFLSARRCGAQDPAFLIDPDPAVLEELLEAADGTLATMTYAPELPGADALVRALAAADVVPSPGHTEADDATAAASLAAARRELAAAAPGARPTVTHLFNGMAPLHHRAPGPAGACLRAAAAGEAVVELIADGVHLDPAIVHTVFALAGAENVALVSDSMAAAGLGDGSYLLGSSRVTVQGGRAVLADGGSLAGGTSTVLDGVRTALDAGVGLCRAVAAASSVPAAVLGLGDVVGALRPGLRADLVAVTAGLEPLAVVHGGRVQA</sequence>
<evidence type="ECO:0000256" key="5">
    <source>
        <dbReference type="PIRNR" id="PIRNR038994"/>
    </source>
</evidence>